<comment type="similarity">
    <text evidence="2">Belongs to the WD repeat striatin family.</text>
</comment>
<dbReference type="Gene3D" id="1.20.5.300">
    <property type="match status" value="1"/>
</dbReference>
<dbReference type="FunFam" id="2.130.10.10:FF:000079">
    <property type="entry name" value="striatin isoform X1"/>
    <property type="match status" value="1"/>
</dbReference>
<feature type="region of interest" description="Disordered" evidence="11">
    <location>
        <begin position="242"/>
        <end position="265"/>
    </location>
</feature>
<feature type="repeat" description="WD" evidence="9">
    <location>
        <begin position="705"/>
        <end position="746"/>
    </location>
</feature>
<accession>A0AA88KZU4</accession>
<name>A0AA88KZU4_ARTSF</name>
<feature type="compositionally biased region" description="Basic and acidic residues" evidence="11">
    <location>
        <begin position="197"/>
        <end position="207"/>
    </location>
</feature>
<keyword evidence="14" id="KW-1185">Reference proteome</keyword>
<feature type="compositionally biased region" description="Basic residues" evidence="11">
    <location>
        <begin position="339"/>
        <end position="353"/>
    </location>
</feature>
<evidence type="ECO:0000313" key="13">
    <source>
        <dbReference type="EMBL" id="KAK2707636.1"/>
    </source>
</evidence>
<evidence type="ECO:0000256" key="7">
    <source>
        <dbReference type="ARBA" id="ARBA00022860"/>
    </source>
</evidence>
<evidence type="ECO:0000256" key="3">
    <source>
        <dbReference type="ARBA" id="ARBA00022490"/>
    </source>
</evidence>
<dbReference type="PANTHER" id="PTHR15653">
    <property type="entry name" value="STRIATIN"/>
    <property type="match status" value="1"/>
</dbReference>
<proteinExistence type="inferred from homology"/>
<comment type="subcellular location">
    <subcellularLocation>
        <location evidence="1">Cytoplasm</location>
    </subcellularLocation>
</comment>
<dbReference type="Proteomes" id="UP001187531">
    <property type="component" value="Unassembled WGS sequence"/>
</dbReference>
<dbReference type="EMBL" id="JAVRJZ010000019">
    <property type="protein sequence ID" value="KAK2707636.1"/>
    <property type="molecule type" value="Genomic_DNA"/>
</dbReference>
<dbReference type="PROSITE" id="PS50082">
    <property type="entry name" value="WD_REPEATS_2"/>
    <property type="match status" value="3"/>
</dbReference>
<keyword evidence="8 10" id="KW-0175">Coiled coil</keyword>
<feature type="region of interest" description="Disordered" evidence="11">
    <location>
        <begin position="1"/>
        <end position="24"/>
    </location>
</feature>
<dbReference type="InterPro" id="IPR036322">
    <property type="entry name" value="WD40_repeat_dom_sf"/>
</dbReference>
<dbReference type="SUPFAM" id="SSF50978">
    <property type="entry name" value="WD40 repeat-like"/>
    <property type="match status" value="1"/>
</dbReference>
<evidence type="ECO:0000256" key="2">
    <source>
        <dbReference type="ARBA" id="ARBA00009616"/>
    </source>
</evidence>
<feature type="repeat" description="WD" evidence="9">
    <location>
        <begin position="470"/>
        <end position="504"/>
    </location>
</feature>
<keyword evidence="3" id="KW-0963">Cytoplasm</keyword>
<feature type="region of interest" description="Disordered" evidence="11">
    <location>
        <begin position="197"/>
        <end position="217"/>
    </location>
</feature>
<evidence type="ECO:0000256" key="8">
    <source>
        <dbReference type="ARBA" id="ARBA00023054"/>
    </source>
</evidence>
<keyword evidence="7" id="KW-0112">Calmodulin-binding</keyword>
<dbReference type="InterPro" id="IPR019775">
    <property type="entry name" value="WD40_repeat_CS"/>
</dbReference>
<protein>
    <recommendedName>
        <fullName evidence="12">Striatin N-terminal domain-containing protein</fullName>
    </recommendedName>
</protein>
<dbReference type="CDD" id="cd00200">
    <property type="entry name" value="WD40"/>
    <property type="match status" value="1"/>
</dbReference>
<feature type="domain" description="Striatin N-terminal" evidence="12">
    <location>
        <begin position="29"/>
        <end position="156"/>
    </location>
</feature>
<reference evidence="13" key="1">
    <citation type="submission" date="2023-07" db="EMBL/GenBank/DDBJ databases">
        <title>Chromosome-level genome assembly of Artemia franciscana.</title>
        <authorList>
            <person name="Jo E."/>
        </authorList>
    </citation>
    <scope>NUCLEOTIDE SEQUENCE</scope>
    <source>
        <tissue evidence="13">Whole body</tissue>
    </source>
</reference>
<evidence type="ECO:0000259" key="12">
    <source>
        <dbReference type="Pfam" id="PF08232"/>
    </source>
</evidence>
<dbReference type="SMART" id="SM00320">
    <property type="entry name" value="WD40"/>
    <property type="match status" value="7"/>
</dbReference>
<evidence type="ECO:0000256" key="9">
    <source>
        <dbReference type="PROSITE-ProRule" id="PRU00221"/>
    </source>
</evidence>
<dbReference type="InterPro" id="IPR020472">
    <property type="entry name" value="WD40_PAC1"/>
</dbReference>
<dbReference type="GO" id="GO:0005737">
    <property type="term" value="C:cytoplasm"/>
    <property type="evidence" value="ECO:0007669"/>
    <property type="project" value="UniProtKB-SubCell"/>
</dbReference>
<sequence>MDENQSLHNQNDMQSVKCDEPNNPGPVYTIPGILHYIQHEWARFEIERTQWEVEKAELQARIAFLQGERKGQENLKNDLVRRIKMLEYALKQERAKYHKLKFGTDLPIMDMKAPLEESIENTECDIAVTNMGVNWRQGRQLLRQYLQEIGYTDTIIDIRSNRVKSLLGLNNNEKEEVMQNNLTNALVSMNCTQIAQKKEQQQADTKRNQGQGKPPNIVEKILMDTENSVMSSFDFLSGEQVVDEDDDDDDDEDEDLEDPSLPKIKTGILSSGNLVEDMDNETEEVLNEFSFLSGEDEANDGSKETSEWALFKPGSDSNGTDWSVNVDHIAQLKEQYRRDRGKQKKGSLARPKRSTLQDMLSNLNDDPYPNPTAESDQESDQDQTVVNFQNSSARNRPLVSGSGMAPPPPAPLDAVDAAALGLSPHVDSIDGNLGLGELAQLTVNNEAEGGFDLSANPESCRKQWSAKYTLRSHFDAIRALVFHPVEPMLITASEDFTLKLWNLQKTIPAKKSTYLDVEPIYTFRGHKAAVLSLVISGDGTVCYSSDLSGHIQGWIIPSPNIDPYETYDPSVLGPSFDGHTDAVGGLSLHPSRPLLASCSSDGSVKIWNIQTKVCTLTISTEEDGKPVSIDFVRPEPCQVVVGYETGACTIYDAESGKVIVKMVVEELCRINRVVSHPTLPITVTAHEDRQIRFWENGTGRLSHAMVAHLDAVTCLAVDSSGIFLLSGSDDCSLRLWNLETKTCVQEITAHRKKFDESLFDVAFHPGKPYIASAGADGLAKVFI</sequence>
<feature type="coiled-coil region" evidence="10">
    <location>
        <begin position="48"/>
        <end position="96"/>
    </location>
</feature>
<dbReference type="Gene3D" id="2.130.10.10">
    <property type="entry name" value="YVTN repeat-like/Quinoprotein amine dehydrogenase"/>
    <property type="match status" value="3"/>
</dbReference>
<feature type="region of interest" description="Disordered" evidence="11">
    <location>
        <begin position="292"/>
        <end position="383"/>
    </location>
</feature>
<evidence type="ECO:0000256" key="4">
    <source>
        <dbReference type="ARBA" id="ARBA00022553"/>
    </source>
</evidence>
<evidence type="ECO:0000256" key="1">
    <source>
        <dbReference type="ARBA" id="ARBA00004496"/>
    </source>
</evidence>
<feature type="compositionally biased region" description="Polar residues" evidence="11">
    <location>
        <begin position="354"/>
        <end position="364"/>
    </location>
</feature>
<keyword evidence="6" id="KW-0677">Repeat</keyword>
<dbReference type="PANTHER" id="PTHR15653:SF0">
    <property type="entry name" value="CONNECTOR OF KINASE TO AP-1, ISOFORM E"/>
    <property type="match status" value="1"/>
</dbReference>
<feature type="region of interest" description="Disordered" evidence="11">
    <location>
        <begin position="393"/>
        <end position="412"/>
    </location>
</feature>
<feature type="repeat" description="WD" evidence="9">
    <location>
        <begin position="576"/>
        <end position="617"/>
    </location>
</feature>
<feature type="compositionally biased region" description="Acidic residues" evidence="11">
    <location>
        <begin position="242"/>
        <end position="258"/>
    </location>
</feature>
<comment type="caution">
    <text evidence="13">The sequence shown here is derived from an EMBL/GenBank/DDBJ whole genome shotgun (WGS) entry which is preliminary data.</text>
</comment>
<dbReference type="FunFam" id="1.20.5.300:FF:000001">
    <property type="entry name" value="striatin isoform X1"/>
    <property type="match status" value="1"/>
</dbReference>
<evidence type="ECO:0000256" key="10">
    <source>
        <dbReference type="SAM" id="Coils"/>
    </source>
</evidence>
<gene>
    <name evidence="13" type="ORF">QYM36_015367</name>
</gene>
<keyword evidence="4" id="KW-0597">Phosphoprotein</keyword>
<dbReference type="InterPro" id="IPR013258">
    <property type="entry name" value="Striatin_N"/>
</dbReference>
<evidence type="ECO:0000256" key="6">
    <source>
        <dbReference type="ARBA" id="ARBA00022737"/>
    </source>
</evidence>
<dbReference type="PROSITE" id="PS00678">
    <property type="entry name" value="WD_REPEATS_1"/>
    <property type="match status" value="3"/>
</dbReference>
<evidence type="ECO:0000313" key="14">
    <source>
        <dbReference type="Proteomes" id="UP001187531"/>
    </source>
</evidence>
<keyword evidence="5 9" id="KW-0853">WD repeat</keyword>
<dbReference type="AlphaFoldDB" id="A0AA88KZU4"/>
<dbReference type="PROSITE" id="PS50294">
    <property type="entry name" value="WD_REPEATS_REGION"/>
    <property type="match status" value="3"/>
</dbReference>
<evidence type="ECO:0000256" key="5">
    <source>
        <dbReference type="ARBA" id="ARBA00022574"/>
    </source>
</evidence>
<organism evidence="13 14">
    <name type="scientific">Artemia franciscana</name>
    <name type="common">Brine shrimp</name>
    <name type="synonym">Artemia sanfranciscana</name>
    <dbReference type="NCBI Taxonomy" id="6661"/>
    <lineage>
        <taxon>Eukaryota</taxon>
        <taxon>Metazoa</taxon>
        <taxon>Ecdysozoa</taxon>
        <taxon>Arthropoda</taxon>
        <taxon>Crustacea</taxon>
        <taxon>Branchiopoda</taxon>
        <taxon>Anostraca</taxon>
        <taxon>Artemiidae</taxon>
        <taxon>Artemia</taxon>
    </lineage>
</organism>
<dbReference type="InterPro" id="IPR051488">
    <property type="entry name" value="WD_repeat_striatin"/>
</dbReference>
<feature type="compositionally biased region" description="Polar residues" evidence="11">
    <location>
        <begin position="1"/>
        <end position="14"/>
    </location>
</feature>
<dbReference type="PRINTS" id="PR00320">
    <property type="entry name" value="GPROTEINBRPT"/>
</dbReference>
<dbReference type="InterPro" id="IPR001680">
    <property type="entry name" value="WD40_rpt"/>
</dbReference>
<dbReference type="GO" id="GO:0005516">
    <property type="term" value="F:calmodulin binding"/>
    <property type="evidence" value="ECO:0007669"/>
    <property type="project" value="UniProtKB-KW"/>
</dbReference>
<dbReference type="InterPro" id="IPR015943">
    <property type="entry name" value="WD40/YVTN_repeat-like_dom_sf"/>
</dbReference>
<dbReference type="Pfam" id="PF08232">
    <property type="entry name" value="Striatin"/>
    <property type="match status" value="1"/>
</dbReference>
<dbReference type="Pfam" id="PF00400">
    <property type="entry name" value="WD40"/>
    <property type="match status" value="5"/>
</dbReference>
<evidence type="ECO:0000256" key="11">
    <source>
        <dbReference type="SAM" id="MobiDB-lite"/>
    </source>
</evidence>